<gene>
    <name evidence="1" type="ORF">QFC20_001686</name>
</gene>
<comment type="caution">
    <text evidence="1">The sequence shown here is derived from an EMBL/GenBank/DDBJ whole genome shotgun (WGS) entry which is preliminary data.</text>
</comment>
<dbReference type="EMBL" id="JASBWS010000010">
    <property type="protein sequence ID" value="KAJ9114170.1"/>
    <property type="molecule type" value="Genomic_DNA"/>
</dbReference>
<dbReference type="Proteomes" id="UP001230649">
    <property type="component" value="Unassembled WGS sequence"/>
</dbReference>
<evidence type="ECO:0000313" key="2">
    <source>
        <dbReference type="Proteomes" id="UP001230649"/>
    </source>
</evidence>
<name>A0ACC2WS90_9TREE</name>
<organism evidence="1 2">
    <name type="scientific">Naganishia adeliensis</name>
    <dbReference type="NCBI Taxonomy" id="92952"/>
    <lineage>
        <taxon>Eukaryota</taxon>
        <taxon>Fungi</taxon>
        <taxon>Dikarya</taxon>
        <taxon>Basidiomycota</taxon>
        <taxon>Agaricomycotina</taxon>
        <taxon>Tremellomycetes</taxon>
        <taxon>Filobasidiales</taxon>
        <taxon>Filobasidiaceae</taxon>
        <taxon>Naganishia</taxon>
    </lineage>
</organism>
<evidence type="ECO:0000313" key="1">
    <source>
        <dbReference type="EMBL" id="KAJ9114170.1"/>
    </source>
</evidence>
<reference evidence="1" key="1">
    <citation type="submission" date="2023-04" db="EMBL/GenBank/DDBJ databases">
        <title>Draft Genome sequencing of Naganishia species isolated from polar environments using Oxford Nanopore Technology.</title>
        <authorList>
            <person name="Leo P."/>
            <person name="Venkateswaran K."/>
        </authorList>
    </citation>
    <scope>NUCLEOTIDE SEQUENCE</scope>
    <source>
        <strain evidence="1">MNA-CCFEE 5262</strain>
    </source>
</reference>
<keyword evidence="2" id="KW-1185">Reference proteome</keyword>
<proteinExistence type="predicted"/>
<accession>A0ACC2WS90</accession>
<sequence>MLAPCLRYGSRSPVTNRLLSAQSTASHLKLSTSPHRFASTSAVPTTSSNSNKSKWSSTLLLPKTDFPMRHKDPVKAELQWRDRTTSELYRWQWENNQGKVFILHDGPPYANGNLHMGHSLNKLLKDFINRYKAIKGHRVKYIPGWDCHGLPIEHKALKALGKSHLKLSPLEVRNVARKTAMEAIQDQREEFRQLGIMADWSSETETYRTMDQAYEIRQLNLLKSMVQNNLILHRSRPTYYSPSSRTVLAEAELSYKDDHKSHSAYVYFNVPEEYMSADLQKLWKDVSGGRELGLAIWTTTAWTLAANQAVAVSPTMEYAIVERRGDPRLLVIATERLEPLREALGDMTILGRLSGQQLVGTKYQHLFWKPSLPPPEVILAKHVTAAAGTSLVHTAPAHGQEDYEAYREAFAGSAQAQASEMRCPVDDEGKFTNELADWTDDKSLPERLVGKSVLGEAVPEMISILKEKGILLHTNMLSHRYPCDWKTKEPVILRASPQWFANIEGIKQSAIQAIESVDFKPEQSKRRLETFVLGRSEWCISRQRSWGVPIPVLYDVSTGEAHLSAETLDHIIPVLAAKGTDYWWSDEIDAFVPAHLKSTGKQFKKGTDTMDVWFDSGSSWTLIKELGLRSAEEPVADVYLEGSDQHRGWFQSSLLTYLAATEGDKNVAPAPYGTLITHGMVLDQEGQKMSKSLGNGLTPMEDKKKLPSYGTDIMRLWAAQVDYTRDVSIGPTSLSAAAENARKIRNAVKFILGNAYRADTEPRALDTVQLGLVDRWILDEIAELEAYAVSNYEIFDFNRVLQSLNTFISGTLSTTYFEMNKDILYCDASESSRRQASIAVLSFALSRMMYVLSPIMPHLAEEVLHRTQRKTAEMTATTFKWDNKAQNWRNEQVRQEMQPLLAIRQQVMQLLEEARTANAAEAVLVVRTDDAQLQASLEKYCNARTADEMSPFMSSARVLVNPAQTQASEWSYEASIDVSADPNANTPRIVKLSIEPSKDHKCPRCWIHTAPVENELCARCGDVVNP</sequence>
<protein>
    <submittedName>
        <fullName evidence="1">Uncharacterized protein</fullName>
    </submittedName>
</protein>